<dbReference type="GeneID" id="10504072"/>
<dbReference type="GO" id="GO:0005524">
    <property type="term" value="F:ATP binding"/>
    <property type="evidence" value="ECO:0007669"/>
    <property type="project" value="UniProtKB-KW"/>
</dbReference>
<dbReference type="InterPro" id="IPR001245">
    <property type="entry name" value="Ser-Thr/Tyr_kinase_cat_dom"/>
</dbReference>
<dbReference type="GO" id="GO:0007165">
    <property type="term" value="P:signal transduction"/>
    <property type="evidence" value="ECO:0000318"/>
    <property type="project" value="GO_Central"/>
</dbReference>
<sequence>SGGFAKVEKAKWREIDVATKVITIDKDYKGKNKQELFEQEVSMNYILRHPNIVQFLGVVMKSRTMVMEYMNGGTLRELLSQRNVLNSFEENPMLPLKIAMDIALALLYLHKSSILHRDLTSSNVLLQNPLDLENGKPVDYRNCKSKISDFGISKVKNGSSTPRVGNVSHMAPEVYQSKPYTEASDVFSYGIILWELIT</sequence>
<keyword evidence="4" id="KW-0067">ATP-binding</keyword>
<dbReference type="EMBL" id="GL871016">
    <property type="protein sequence ID" value="EGC36807.1"/>
    <property type="molecule type" value="Genomic_DNA"/>
</dbReference>
<keyword evidence="2" id="KW-0547">Nucleotide-binding</keyword>
<reference evidence="7" key="1">
    <citation type="journal article" date="2011" name="Genome Biol.">
        <title>Comparative genomics of the social amoebae Dictyostelium discoideum and Dictyostelium purpureum.</title>
        <authorList>
            <consortium name="US DOE Joint Genome Institute (JGI-PGF)"/>
            <person name="Sucgang R."/>
            <person name="Kuo A."/>
            <person name="Tian X."/>
            <person name="Salerno W."/>
            <person name="Parikh A."/>
            <person name="Feasley C.L."/>
            <person name="Dalin E."/>
            <person name="Tu H."/>
            <person name="Huang E."/>
            <person name="Barry K."/>
            <person name="Lindquist E."/>
            <person name="Shapiro H."/>
            <person name="Bruce D."/>
            <person name="Schmutz J."/>
            <person name="Salamov A."/>
            <person name="Fey P."/>
            <person name="Gaudet P."/>
            <person name="Anjard C."/>
            <person name="Babu M.M."/>
            <person name="Basu S."/>
            <person name="Bushmanova Y."/>
            <person name="van der Wel H."/>
            <person name="Katoh-Kurasawa M."/>
            <person name="Dinh C."/>
            <person name="Coutinho P.M."/>
            <person name="Saito T."/>
            <person name="Elias M."/>
            <person name="Schaap P."/>
            <person name="Kay R.R."/>
            <person name="Henrissat B."/>
            <person name="Eichinger L."/>
            <person name="Rivero F."/>
            <person name="Putnam N.H."/>
            <person name="West C.M."/>
            <person name="Loomis W.F."/>
            <person name="Chisholm R.L."/>
            <person name="Shaulsky G."/>
            <person name="Strassmann J.E."/>
            <person name="Queller D.C."/>
            <person name="Kuspa A."/>
            <person name="Grigoriev I.V."/>
        </authorList>
    </citation>
    <scope>NUCLEOTIDE SEQUENCE [LARGE SCALE GENOMIC DNA]</scope>
    <source>
        <strain evidence="7">QSDP1</strain>
    </source>
</reference>
<evidence type="ECO:0000256" key="1">
    <source>
        <dbReference type="ARBA" id="ARBA00022679"/>
    </source>
</evidence>
<evidence type="ECO:0000313" key="7">
    <source>
        <dbReference type="Proteomes" id="UP000001064"/>
    </source>
</evidence>
<dbReference type="SUPFAM" id="SSF56112">
    <property type="entry name" value="Protein kinase-like (PK-like)"/>
    <property type="match status" value="1"/>
</dbReference>
<dbReference type="OrthoDB" id="30325at2759"/>
<keyword evidence="7" id="KW-1185">Reference proteome</keyword>
<dbReference type="GO" id="GO:0005737">
    <property type="term" value="C:cytoplasm"/>
    <property type="evidence" value="ECO:0000318"/>
    <property type="project" value="GO_Central"/>
</dbReference>
<dbReference type="Gene3D" id="1.10.510.10">
    <property type="entry name" value="Transferase(Phosphotransferase) domain 1"/>
    <property type="match status" value="1"/>
</dbReference>
<accession>F0ZGX0</accession>
<keyword evidence="1" id="KW-0808">Transferase</keyword>
<dbReference type="STRING" id="5786.F0ZGX0"/>
<feature type="non-terminal residue" evidence="6">
    <location>
        <position position="198"/>
    </location>
</feature>
<dbReference type="InterPro" id="IPR011009">
    <property type="entry name" value="Kinase-like_dom_sf"/>
</dbReference>
<dbReference type="eggNOG" id="KOG0192">
    <property type="taxonomic scope" value="Eukaryota"/>
</dbReference>
<protein>
    <recommendedName>
        <fullName evidence="5">Protein kinase domain-containing protein</fullName>
    </recommendedName>
</protein>
<feature type="domain" description="Protein kinase" evidence="5">
    <location>
        <begin position="1"/>
        <end position="198"/>
    </location>
</feature>
<dbReference type="InterPro" id="IPR000719">
    <property type="entry name" value="Prot_kinase_dom"/>
</dbReference>
<evidence type="ECO:0000256" key="4">
    <source>
        <dbReference type="ARBA" id="ARBA00022840"/>
    </source>
</evidence>
<dbReference type="PROSITE" id="PS50011">
    <property type="entry name" value="PROTEIN_KINASE_DOM"/>
    <property type="match status" value="1"/>
</dbReference>
<dbReference type="PROSITE" id="PS00109">
    <property type="entry name" value="PROTEIN_KINASE_TYR"/>
    <property type="match status" value="1"/>
</dbReference>
<organism evidence="6 7">
    <name type="scientific">Dictyostelium purpureum</name>
    <name type="common">Slime mold</name>
    <dbReference type="NCBI Taxonomy" id="5786"/>
    <lineage>
        <taxon>Eukaryota</taxon>
        <taxon>Amoebozoa</taxon>
        <taxon>Evosea</taxon>
        <taxon>Eumycetozoa</taxon>
        <taxon>Dictyostelia</taxon>
        <taxon>Dictyosteliales</taxon>
        <taxon>Dictyosteliaceae</taxon>
        <taxon>Dictyostelium</taxon>
    </lineage>
</organism>
<gene>
    <name evidence="6" type="ORF">DICPUDRAFT_10036</name>
</gene>
<dbReference type="KEGG" id="dpp:DICPUDRAFT_10036"/>
<dbReference type="PANTHER" id="PTHR44329:SF298">
    <property type="entry name" value="MIXED LINEAGE KINASE DOMAIN-LIKE PROTEIN"/>
    <property type="match status" value="1"/>
</dbReference>
<dbReference type="GO" id="GO:0004672">
    <property type="term" value="F:protein kinase activity"/>
    <property type="evidence" value="ECO:0000318"/>
    <property type="project" value="GO_Central"/>
</dbReference>
<dbReference type="RefSeq" id="XP_003286678.1">
    <property type="nucleotide sequence ID" value="XM_003286630.1"/>
</dbReference>
<name>F0ZGX0_DICPU</name>
<dbReference type="AlphaFoldDB" id="F0ZGX0"/>
<feature type="non-terminal residue" evidence="6">
    <location>
        <position position="1"/>
    </location>
</feature>
<dbReference type="InterPro" id="IPR008266">
    <property type="entry name" value="Tyr_kinase_AS"/>
</dbReference>
<dbReference type="Proteomes" id="UP000001064">
    <property type="component" value="Unassembled WGS sequence"/>
</dbReference>
<evidence type="ECO:0000259" key="5">
    <source>
        <dbReference type="PROSITE" id="PS50011"/>
    </source>
</evidence>
<dbReference type="InterPro" id="IPR051681">
    <property type="entry name" value="Ser/Thr_Kinases-Pseudokinases"/>
</dbReference>
<dbReference type="VEuPathDB" id="AmoebaDB:DICPUDRAFT_10036"/>
<evidence type="ECO:0000313" key="6">
    <source>
        <dbReference type="EMBL" id="EGC36807.1"/>
    </source>
</evidence>
<dbReference type="Pfam" id="PF07714">
    <property type="entry name" value="PK_Tyr_Ser-Thr"/>
    <property type="match status" value="1"/>
</dbReference>
<evidence type="ECO:0000256" key="2">
    <source>
        <dbReference type="ARBA" id="ARBA00022741"/>
    </source>
</evidence>
<proteinExistence type="predicted"/>
<dbReference type="PANTHER" id="PTHR44329">
    <property type="entry name" value="SERINE/THREONINE-PROTEIN KINASE TNNI3K-RELATED"/>
    <property type="match status" value="1"/>
</dbReference>
<keyword evidence="3" id="KW-0418">Kinase</keyword>
<dbReference type="OMA" id="RINHESI"/>
<evidence type="ECO:0000256" key="3">
    <source>
        <dbReference type="ARBA" id="ARBA00022777"/>
    </source>
</evidence>
<dbReference type="InParanoid" id="F0ZGX0"/>